<dbReference type="GO" id="GO:0042781">
    <property type="term" value="F:3'-tRNA processing endoribonuclease activity"/>
    <property type="evidence" value="ECO:0007669"/>
    <property type="project" value="TreeGrafter"/>
</dbReference>
<dbReference type="PANTHER" id="PTHR46018:SF4">
    <property type="entry name" value="METALLO-HYDROLASE YHFI-RELATED"/>
    <property type="match status" value="1"/>
</dbReference>
<dbReference type="EMBL" id="VKAC01000001">
    <property type="protein sequence ID" value="TXR58142.1"/>
    <property type="molecule type" value="Genomic_DNA"/>
</dbReference>
<dbReference type="Proteomes" id="UP000321234">
    <property type="component" value="Unassembled WGS sequence"/>
</dbReference>
<proteinExistence type="predicted"/>
<dbReference type="Pfam" id="PF12706">
    <property type="entry name" value="Lactamase_B_2"/>
    <property type="match status" value="1"/>
</dbReference>
<evidence type="ECO:0000313" key="2">
    <source>
        <dbReference type="EMBL" id="TXR58142.1"/>
    </source>
</evidence>
<dbReference type="RefSeq" id="WP_147924751.1">
    <property type="nucleotide sequence ID" value="NZ_VKAC01000001.1"/>
</dbReference>
<reference evidence="2 3" key="1">
    <citation type="submission" date="2019-07" db="EMBL/GenBank/DDBJ databases">
        <title>Quadrisphaera sp. strain DD2A genome sequencing and assembly.</title>
        <authorList>
            <person name="Kim I."/>
        </authorList>
    </citation>
    <scope>NUCLEOTIDE SEQUENCE [LARGE SCALE GENOMIC DNA]</scope>
    <source>
        <strain evidence="2 3">DD2A</strain>
    </source>
</reference>
<dbReference type="OrthoDB" id="9800940at2"/>
<dbReference type="AlphaFoldDB" id="A0A5C8ZJS8"/>
<accession>A0A5C8ZJS8</accession>
<keyword evidence="2" id="KW-0378">Hydrolase</keyword>
<evidence type="ECO:0000259" key="1">
    <source>
        <dbReference type="Pfam" id="PF12706"/>
    </source>
</evidence>
<organism evidence="2 3">
    <name type="scientific">Quadrisphaera setariae</name>
    <dbReference type="NCBI Taxonomy" id="2593304"/>
    <lineage>
        <taxon>Bacteria</taxon>
        <taxon>Bacillati</taxon>
        <taxon>Actinomycetota</taxon>
        <taxon>Actinomycetes</taxon>
        <taxon>Kineosporiales</taxon>
        <taxon>Kineosporiaceae</taxon>
        <taxon>Quadrisphaera</taxon>
    </lineage>
</organism>
<dbReference type="InterPro" id="IPR001279">
    <property type="entry name" value="Metallo-B-lactamas"/>
</dbReference>
<feature type="domain" description="Metallo-beta-lactamase" evidence="1">
    <location>
        <begin position="38"/>
        <end position="239"/>
    </location>
</feature>
<dbReference type="PANTHER" id="PTHR46018">
    <property type="entry name" value="ZINC PHOSPHODIESTERASE ELAC PROTEIN 1"/>
    <property type="match status" value="1"/>
</dbReference>
<sequence>MRLTVIGCSGSVPGPDSPASCYLLEAEDPADPAGRTWRVVLDLGSGASGPLQRHLPGGDLTALDGVLLSHLHADHCLDACSLYVAIKYGPAAHRGEPRAPMPLWAPAGAAGRLARAYDLPDDGPGMTEQYAFGTWADRVPVQVGPFTVEPVLVEHPVEAYGLRVTGPAEAGGGATAVLAYTGDTDDCPGLDHLAEGVDLLLVEASFTDDLPFERGIHLSGARAGDVAARAGARAVLATHLTPWADPDAVLAEVRSRFDGPADLARPGATHHL</sequence>
<dbReference type="CDD" id="cd07716">
    <property type="entry name" value="RNaseZ_short-form-like_MBL-fold"/>
    <property type="match status" value="1"/>
</dbReference>
<dbReference type="InterPro" id="IPR036866">
    <property type="entry name" value="RibonucZ/Hydroxyglut_hydro"/>
</dbReference>
<protein>
    <submittedName>
        <fullName evidence="2">MBL fold metallo-hydrolase</fullName>
    </submittedName>
</protein>
<evidence type="ECO:0000313" key="3">
    <source>
        <dbReference type="Proteomes" id="UP000321234"/>
    </source>
</evidence>
<name>A0A5C8ZJS8_9ACTN</name>
<dbReference type="SUPFAM" id="SSF56281">
    <property type="entry name" value="Metallo-hydrolase/oxidoreductase"/>
    <property type="match status" value="1"/>
</dbReference>
<comment type="caution">
    <text evidence="2">The sequence shown here is derived from an EMBL/GenBank/DDBJ whole genome shotgun (WGS) entry which is preliminary data.</text>
</comment>
<dbReference type="Gene3D" id="3.60.15.10">
    <property type="entry name" value="Ribonuclease Z/Hydroxyacylglutathione hydrolase-like"/>
    <property type="match status" value="1"/>
</dbReference>
<keyword evidence="3" id="KW-1185">Reference proteome</keyword>
<gene>
    <name evidence="2" type="ORF">FMM08_02855</name>
</gene>